<dbReference type="OrthoDB" id="9792692at2"/>
<evidence type="ECO:0000313" key="6">
    <source>
        <dbReference type="Proteomes" id="UP000325286"/>
    </source>
</evidence>
<sequence>MFLTAFTRLQPTDWLSITTPDTLPHNRLQTVFDSPIQPIACVMGHPIAGNPTQFAVERALAAADIDLRFLSLDVPPEQLPDAIGGVRAMGFWGVILAEPHRQAAAALCDQLSDEAQAAERVDVIERTDEGQLWGHYFGSLSIATAIERAIREPDARGKITISVLGNCPAMLAAVRPLMARGHYRWRVSEFQPYMSELSQELHEVDSVDQAIDETTAVVIRGTVDDEPCEVPETLLDRLSDPALVIDLAEMTSTSPLARYAAQRGLQSMTRLDLLVELTVRALGCWTEQTPEEAIIREAYEEYLEI</sequence>
<evidence type="ECO:0000256" key="2">
    <source>
        <dbReference type="ARBA" id="ARBA00023002"/>
    </source>
</evidence>
<dbReference type="GO" id="GO:0009073">
    <property type="term" value="P:aromatic amino acid family biosynthetic process"/>
    <property type="evidence" value="ECO:0007669"/>
    <property type="project" value="UniProtKB-KW"/>
</dbReference>
<dbReference type="InterPro" id="IPR046346">
    <property type="entry name" value="Aminoacid_DH-like_N_sf"/>
</dbReference>
<dbReference type="EC" id="1.1.1.-" evidence="5"/>
<feature type="domain" description="Shikimate dehydrogenase substrate binding N-terminal" evidence="4">
    <location>
        <begin position="42"/>
        <end position="124"/>
    </location>
</feature>
<dbReference type="InterPro" id="IPR013708">
    <property type="entry name" value="Shikimate_DH-bd_N"/>
</dbReference>
<dbReference type="SUPFAM" id="SSF51735">
    <property type="entry name" value="NAD(P)-binding Rossmann-fold domains"/>
    <property type="match status" value="1"/>
</dbReference>
<dbReference type="KEGG" id="rul:UC8_18460"/>
<comment type="pathway">
    <text evidence="1">Metabolic intermediate biosynthesis; chorismate biosynthesis; chorismate from D-erythrose 4-phosphate and phosphoenolpyruvate: step 4/7.</text>
</comment>
<dbReference type="InterPro" id="IPR022893">
    <property type="entry name" value="Shikimate_DH_fam"/>
</dbReference>
<evidence type="ECO:0000256" key="1">
    <source>
        <dbReference type="ARBA" id="ARBA00004871"/>
    </source>
</evidence>
<keyword evidence="3" id="KW-0057">Aromatic amino acid biosynthesis</keyword>
<protein>
    <submittedName>
        <fullName evidence="5">Shikimate 5-dehydrogenase-like protein</fullName>
        <ecNumber evidence="5">1.1.1.-</ecNumber>
    </submittedName>
</protein>
<organism evidence="5 6">
    <name type="scientific">Roseimaritima ulvae</name>
    <dbReference type="NCBI Taxonomy" id="980254"/>
    <lineage>
        <taxon>Bacteria</taxon>
        <taxon>Pseudomonadati</taxon>
        <taxon>Planctomycetota</taxon>
        <taxon>Planctomycetia</taxon>
        <taxon>Pirellulales</taxon>
        <taxon>Pirellulaceae</taxon>
        <taxon>Roseimaritima</taxon>
    </lineage>
</organism>
<proteinExistence type="predicted"/>
<dbReference type="GO" id="GO:0009423">
    <property type="term" value="P:chorismate biosynthetic process"/>
    <property type="evidence" value="ECO:0007669"/>
    <property type="project" value="TreeGrafter"/>
</dbReference>
<accession>A0A5B9QL97</accession>
<dbReference type="AlphaFoldDB" id="A0A5B9QL97"/>
<keyword evidence="6" id="KW-1185">Reference proteome</keyword>
<keyword evidence="3" id="KW-0028">Amino-acid biosynthesis</keyword>
<evidence type="ECO:0000256" key="3">
    <source>
        <dbReference type="ARBA" id="ARBA00023141"/>
    </source>
</evidence>
<keyword evidence="2 5" id="KW-0560">Oxidoreductase</keyword>
<reference evidence="5 6" key="1">
    <citation type="submission" date="2019-08" db="EMBL/GenBank/DDBJ databases">
        <title>Deep-cultivation of Planctomycetes and their phenomic and genomic characterization uncovers novel biology.</title>
        <authorList>
            <person name="Wiegand S."/>
            <person name="Jogler M."/>
            <person name="Boedeker C."/>
            <person name="Pinto D."/>
            <person name="Vollmers J."/>
            <person name="Rivas-Marin E."/>
            <person name="Kohn T."/>
            <person name="Peeters S.H."/>
            <person name="Heuer A."/>
            <person name="Rast P."/>
            <person name="Oberbeckmann S."/>
            <person name="Bunk B."/>
            <person name="Jeske O."/>
            <person name="Meyerdierks A."/>
            <person name="Storesund J.E."/>
            <person name="Kallscheuer N."/>
            <person name="Luecker S."/>
            <person name="Lage O.M."/>
            <person name="Pohl T."/>
            <person name="Merkel B.J."/>
            <person name="Hornburger P."/>
            <person name="Mueller R.-W."/>
            <person name="Bruemmer F."/>
            <person name="Labrenz M."/>
            <person name="Spormann A.M."/>
            <person name="Op den Camp H."/>
            <person name="Overmann J."/>
            <person name="Amann R."/>
            <person name="Jetten M.S.M."/>
            <person name="Mascher T."/>
            <person name="Medema M.H."/>
            <person name="Devos D.P."/>
            <person name="Kaster A.-K."/>
            <person name="Ovreas L."/>
            <person name="Rohde M."/>
            <person name="Galperin M.Y."/>
            <person name="Jogler C."/>
        </authorList>
    </citation>
    <scope>NUCLEOTIDE SEQUENCE [LARGE SCALE GENOMIC DNA]</scope>
    <source>
        <strain evidence="5 6">UC8</strain>
    </source>
</reference>
<dbReference type="Proteomes" id="UP000325286">
    <property type="component" value="Chromosome"/>
</dbReference>
<dbReference type="GO" id="GO:0004764">
    <property type="term" value="F:shikimate 3-dehydrogenase (NADP+) activity"/>
    <property type="evidence" value="ECO:0007669"/>
    <property type="project" value="InterPro"/>
</dbReference>
<dbReference type="EMBL" id="CP042914">
    <property type="protein sequence ID" value="QEG39847.1"/>
    <property type="molecule type" value="Genomic_DNA"/>
</dbReference>
<dbReference type="Gene3D" id="3.40.50.720">
    <property type="entry name" value="NAD(P)-binding Rossmann-like Domain"/>
    <property type="match status" value="1"/>
</dbReference>
<dbReference type="PANTHER" id="PTHR21089">
    <property type="entry name" value="SHIKIMATE DEHYDROGENASE"/>
    <property type="match status" value="1"/>
</dbReference>
<dbReference type="PANTHER" id="PTHR21089:SF1">
    <property type="entry name" value="BIFUNCTIONAL 3-DEHYDROQUINATE DEHYDRATASE_SHIKIMATE DEHYDROGENASE, CHLOROPLASTIC"/>
    <property type="match status" value="1"/>
</dbReference>
<gene>
    <name evidence="5" type="ORF">UC8_18460</name>
</gene>
<evidence type="ECO:0000313" key="5">
    <source>
        <dbReference type="EMBL" id="QEG39847.1"/>
    </source>
</evidence>
<dbReference type="InterPro" id="IPR036291">
    <property type="entry name" value="NAD(P)-bd_dom_sf"/>
</dbReference>
<dbReference type="Pfam" id="PF08501">
    <property type="entry name" value="Shikimate_dh_N"/>
    <property type="match status" value="1"/>
</dbReference>
<dbReference type="GO" id="GO:0019632">
    <property type="term" value="P:shikimate metabolic process"/>
    <property type="evidence" value="ECO:0007669"/>
    <property type="project" value="TreeGrafter"/>
</dbReference>
<name>A0A5B9QL97_9BACT</name>
<dbReference type="SUPFAM" id="SSF53223">
    <property type="entry name" value="Aminoacid dehydrogenase-like, N-terminal domain"/>
    <property type="match status" value="1"/>
</dbReference>
<evidence type="ECO:0000259" key="4">
    <source>
        <dbReference type="Pfam" id="PF08501"/>
    </source>
</evidence>
<dbReference type="Gene3D" id="3.40.50.10860">
    <property type="entry name" value="Leucine Dehydrogenase, chain A, domain 1"/>
    <property type="match status" value="1"/>
</dbReference>